<evidence type="ECO:0000259" key="1">
    <source>
        <dbReference type="Pfam" id="PF10021"/>
    </source>
</evidence>
<name>A0A1J4KDZ8_9EUKA</name>
<dbReference type="VEuPathDB" id="TrichDB:TRFO_21376"/>
<dbReference type="InterPro" id="IPR012664">
    <property type="entry name" value="CHP02452"/>
</dbReference>
<accession>A0A1J4KDZ8</accession>
<dbReference type="Gene3D" id="3.40.220.10">
    <property type="entry name" value="Leucine Aminopeptidase, subunit E, domain 1"/>
    <property type="match status" value="1"/>
</dbReference>
<evidence type="ECO:0000313" key="2">
    <source>
        <dbReference type="EMBL" id="OHT09657.1"/>
    </source>
</evidence>
<dbReference type="PANTHER" id="PTHR35596:SF1">
    <property type="entry name" value="MICROBIAL-TYPE PARG CATALYTIC DOMAIN-CONTAINING PROTEIN"/>
    <property type="match status" value="1"/>
</dbReference>
<organism evidence="2 3">
    <name type="scientific">Tritrichomonas foetus</name>
    <dbReference type="NCBI Taxonomy" id="1144522"/>
    <lineage>
        <taxon>Eukaryota</taxon>
        <taxon>Metamonada</taxon>
        <taxon>Parabasalia</taxon>
        <taxon>Tritrichomonadida</taxon>
        <taxon>Tritrichomonadidae</taxon>
        <taxon>Tritrichomonas</taxon>
    </lineage>
</organism>
<dbReference type="RefSeq" id="XP_068362793.1">
    <property type="nucleotide sequence ID" value="XM_068501929.1"/>
</dbReference>
<dbReference type="GeneID" id="94836633"/>
<dbReference type="PANTHER" id="PTHR35596">
    <property type="entry name" value="DUF2263 DOMAIN-CONTAINING PROTEIN"/>
    <property type="match status" value="1"/>
</dbReference>
<dbReference type="SUPFAM" id="SSF52949">
    <property type="entry name" value="Macro domain-like"/>
    <property type="match status" value="1"/>
</dbReference>
<dbReference type="NCBIfam" id="TIGR02452">
    <property type="entry name" value="TIGR02452 family protein"/>
    <property type="match status" value="1"/>
</dbReference>
<dbReference type="Proteomes" id="UP000179807">
    <property type="component" value="Unassembled WGS sequence"/>
</dbReference>
<gene>
    <name evidence="2" type="ORF">TRFO_21376</name>
</gene>
<dbReference type="EMBL" id="MLAK01000633">
    <property type="protein sequence ID" value="OHT09657.1"/>
    <property type="molecule type" value="Genomic_DNA"/>
</dbReference>
<reference evidence="2" key="1">
    <citation type="submission" date="2016-10" db="EMBL/GenBank/DDBJ databases">
        <authorList>
            <person name="Benchimol M."/>
            <person name="Almeida L.G."/>
            <person name="Vasconcelos A.T."/>
            <person name="Perreira-Neves A."/>
            <person name="Rosa I.A."/>
            <person name="Tasca T."/>
            <person name="Bogo M.R."/>
            <person name="de Souza W."/>
        </authorList>
    </citation>
    <scope>NUCLEOTIDE SEQUENCE [LARGE SCALE GENOMIC DNA]</scope>
    <source>
        <strain evidence="2">K</strain>
    </source>
</reference>
<keyword evidence="3" id="KW-1185">Reference proteome</keyword>
<dbReference type="InterPro" id="IPR043472">
    <property type="entry name" value="Macro_dom-like"/>
</dbReference>
<sequence length="375" mass="44278">MILIIIIIDINNNNYDINTNNYDINTNNYDISTNNYINTNDHDINTNNYDINTNNYDINTNNEFNIYYANTESYGNHHQFYDPVQQYQAEMRHNILYGFSKPYRLSDQDKFRQKIAQHNHEIVKTGKYQLGNMWIYVQPILRTSMNKTKTYHFAFPFNLPPLEQKYQNVNPIIHIVPLSTFEAVNELYNKYPDKEICFLNFANAIKPGGGYLNGRTAQEEQLCRQSLLYPTLTKNLEMYQFNIEQNLHECGSNYMIYSPLVLFFRDDEFNLIPEPFAVNVITSPAVDNRNRLENAHSLMRDRIIRILELAAYHENRVLVLGAFGCGVFKNDPYVVAKLFKEAINMGQFRGRFDCIYFAIYRSDRNVSNFRQVFYR</sequence>
<evidence type="ECO:0000313" key="3">
    <source>
        <dbReference type="Proteomes" id="UP000179807"/>
    </source>
</evidence>
<comment type="caution">
    <text evidence="2">The sequence shown here is derived from an EMBL/GenBank/DDBJ whole genome shotgun (WGS) entry which is preliminary data.</text>
</comment>
<proteinExistence type="predicted"/>
<protein>
    <recommendedName>
        <fullName evidence="1">Microbial-type PARG catalytic domain-containing protein</fullName>
    </recommendedName>
</protein>
<feature type="domain" description="Microbial-type PARG catalytic" evidence="1">
    <location>
        <begin position="116"/>
        <end position="266"/>
    </location>
</feature>
<dbReference type="InterPro" id="IPR019261">
    <property type="entry name" value="PARG_cat_microbial"/>
</dbReference>
<dbReference type="AlphaFoldDB" id="A0A1J4KDZ8"/>
<dbReference type="OrthoDB" id="9985428at2759"/>
<dbReference type="Pfam" id="PF10021">
    <property type="entry name" value="PARG_cat_microb"/>
    <property type="match status" value="1"/>
</dbReference>